<dbReference type="RefSeq" id="WP_400185566.1">
    <property type="nucleotide sequence ID" value="NZ_JBGORX010000001.1"/>
</dbReference>
<feature type="transmembrane region" description="Helical" evidence="4">
    <location>
        <begin position="385"/>
        <end position="411"/>
    </location>
</feature>
<dbReference type="EC" id="2.4.-.-" evidence="5"/>
<feature type="transmembrane region" description="Helical" evidence="4">
    <location>
        <begin position="346"/>
        <end position="379"/>
    </location>
</feature>
<gene>
    <name evidence="5" type="ORF">ACD661_00680</name>
</gene>
<comment type="similarity">
    <text evidence="1">Belongs to the glycosyltransferase 2 family.</text>
</comment>
<proteinExistence type="inferred from homology"/>
<accession>A0ABW8D2Y2</accession>
<reference evidence="5 6" key="1">
    <citation type="submission" date="2024-08" db="EMBL/GenBank/DDBJ databases">
        <title>Draft Genome Sequence of Legionella lytica strain DSB2004, Isolated From a Fire Sprinkler System.</title>
        <authorList>
            <person name="Everhart A.D."/>
            <person name="Kidane D.T."/>
            <person name="Farone A.L."/>
            <person name="Farone M.B."/>
        </authorList>
    </citation>
    <scope>NUCLEOTIDE SEQUENCE [LARGE SCALE GENOMIC DNA]</scope>
    <source>
        <strain evidence="5 6">DSB2004</strain>
    </source>
</reference>
<evidence type="ECO:0000256" key="1">
    <source>
        <dbReference type="ARBA" id="ARBA00006739"/>
    </source>
</evidence>
<keyword evidence="4" id="KW-0812">Transmembrane</keyword>
<evidence type="ECO:0000256" key="4">
    <source>
        <dbReference type="SAM" id="Phobius"/>
    </source>
</evidence>
<dbReference type="GO" id="GO:0016757">
    <property type="term" value="F:glycosyltransferase activity"/>
    <property type="evidence" value="ECO:0007669"/>
    <property type="project" value="UniProtKB-KW"/>
</dbReference>
<organism evidence="5 6">
    <name type="scientific">Legionella lytica</name>
    <dbReference type="NCBI Taxonomy" id="96232"/>
    <lineage>
        <taxon>Bacteria</taxon>
        <taxon>Pseudomonadati</taxon>
        <taxon>Pseudomonadota</taxon>
        <taxon>Gammaproteobacteria</taxon>
        <taxon>Legionellales</taxon>
        <taxon>Legionellaceae</taxon>
        <taxon>Legionella</taxon>
    </lineage>
</organism>
<evidence type="ECO:0000256" key="3">
    <source>
        <dbReference type="ARBA" id="ARBA00022679"/>
    </source>
</evidence>
<protein>
    <submittedName>
        <fullName evidence="5">Glycosyltransferase</fullName>
        <ecNumber evidence="5">2.4.-.-</ecNumber>
    </submittedName>
</protein>
<evidence type="ECO:0000256" key="2">
    <source>
        <dbReference type="ARBA" id="ARBA00022676"/>
    </source>
</evidence>
<dbReference type="Pfam" id="PF13641">
    <property type="entry name" value="Glyco_tranf_2_3"/>
    <property type="match status" value="1"/>
</dbReference>
<keyword evidence="4" id="KW-1133">Transmembrane helix</keyword>
<comment type="caution">
    <text evidence="5">The sequence shown here is derived from an EMBL/GenBank/DDBJ whole genome shotgun (WGS) entry which is preliminary data.</text>
</comment>
<keyword evidence="6" id="KW-1185">Reference proteome</keyword>
<keyword evidence="2 5" id="KW-0328">Glycosyltransferase</keyword>
<keyword evidence="3 5" id="KW-0808">Transferase</keyword>
<keyword evidence="4" id="KW-0472">Membrane</keyword>
<dbReference type="PANTHER" id="PTHR43630">
    <property type="entry name" value="POLY-BETA-1,6-N-ACETYL-D-GLUCOSAMINE SYNTHASE"/>
    <property type="match status" value="1"/>
</dbReference>
<dbReference type="Proteomes" id="UP001615550">
    <property type="component" value="Unassembled WGS sequence"/>
</dbReference>
<dbReference type="Gene3D" id="3.90.550.10">
    <property type="entry name" value="Spore Coat Polysaccharide Biosynthesis Protein SpsA, Chain A"/>
    <property type="match status" value="1"/>
</dbReference>
<name>A0ABW8D2Y2_9GAMM</name>
<dbReference type="EMBL" id="JBGORX010000001">
    <property type="protein sequence ID" value="MFJ1267065.1"/>
    <property type="molecule type" value="Genomic_DNA"/>
</dbReference>
<dbReference type="InterPro" id="IPR029044">
    <property type="entry name" value="Nucleotide-diphossugar_trans"/>
</dbReference>
<evidence type="ECO:0000313" key="6">
    <source>
        <dbReference type="Proteomes" id="UP001615550"/>
    </source>
</evidence>
<dbReference type="CDD" id="cd06423">
    <property type="entry name" value="CESA_like"/>
    <property type="match status" value="1"/>
</dbReference>
<feature type="transmembrane region" description="Helical" evidence="4">
    <location>
        <begin position="6"/>
        <end position="29"/>
    </location>
</feature>
<dbReference type="PANTHER" id="PTHR43630:SF1">
    <property type="entry name" value="POLY-BETA-1,6-N-ACETYL-D-GLUCOSAMINE SYNTHASE"/>
    <property type="match status" value="1"/>
</dbReference>
<dbReference type="SUPFAM" id="SSF53448">
    <property type="entry name" value="Nucleotide-diphospho-sugar transferases"/>
    <property type="match status" value="1"/>
</dbReference>
<evidence type="ECO:0000313" key="5">
    <source>
        <dbReference type="EMBL" id="MFJ1267065.1"/>
    </source>
</evidence>
<sequence length="461" mass="53272">MMLNVLVFFTIVILIYFALLNIWCFMLLISCAPDIINKFKEATYGRIDQFIDHLELMPMTVVTPAFNEENRILNMLYSGLNSDYKNVNFIVVNDGSTDGTLELLKKEFLLYEVPITSKQVIETSKIKHYYQSRRFKNLLVIDKEHSPWGCGADSINAALNACQTPIMMTLDADTVVEPEAFTRLLYTFLSHRHCVAVSGTVYCINDNKVAHGKMLTRQLPKSFISSSQALEHMRSFLYSRSGLNSFGGALCFPGAFTFFETELLHEMNGFDTKNFSYDAEITIKIHHYMRKHNYPYTVKHSSDAFCWTEMPKTWKAFWKQRDKWQRGMLRSAAVHMGMFCNPKYGIVGLLTFPFYILFDIFGPVLEFLTLVLFIISLFLTQVDFVALAWLLLLAWGFITYATVTVLFLNVISFNKYRKKSDPFKAMWLCFTEMLGFRQFRALGCTVSSIRYFINRLSGKPL</sequence>